<dbReference type="RefSeq" id="WP_143446399.1">
    <property type="nucleotide sequence ID" value="NZ_FWXV01000002.1"/>
</dbReference>
<gene>
    <name evidence="5" type="ORF">SAMN05661093_03828</name>
</gene>
<dbReference type="InterPro" id="IPR018333">
    <property type="entry name" value="Squalene_cyclase"/>
</dbReference>
<dbReference type="GO" id="GO:0016866">
    <property type="term" value="F:intramolecular transferase activity"/>
    <property type="evidence" value="ECO:0007669"/>
    <property type="project" value="InterPro"/>
</dbReference>
<reference evidence="5 6" key="1">
    <citation type="submission" date="2017-04" db="EMBL/GenBank/DDBJ databases">
        <authorList>
            <person name="Afonso C.L."/>
            <person name="Miller P.J."/>
            <person name="Scott M.A."/>
            <person name="Spackman E."/>
            <person name="Goraichik I."/>
            <person name="Dimitrov K.M."/>
            <person name="Suarez D.L."/>
            <person name="Swayne D.E."/>
        </authorList>
    </citation>
    <scope>NUCLEOTIDE SEQUENCE [LARGE SCALE GENOMIC DNA]</scope>
    <source>
        <strain evidence="5 6">DSM 43828</strain>
    </source>
</reference>
<comment type="pathway">
    <text evidence="1">Secondary metabolite biosynthesis; hopanoid biosynthesis.</text>
</comment>
<keyword evidence="2" id="KW-0677">Repeat</keyword>
<dbReference type="AlphaFoldDB" id="A0A1Y5XMB3"/>
<evidence type="ECO:0000256" key="3">
    <source>
        <dbReference type="ARBA" id="ARBA00023235"/>
    </source>
</evidence>
<evidence type="ECO:0000259" key="4">
    <source>
        <dbReference type="Pfam" id="PF13243"/>
    </source>
</evidence>
<accession>A0A1Y5XMB3</accession>
<evidence type="ECO:0000313" key="5">
    <source>
        <dbReference type="EMBL" id="SMD00660.1"/>
    </source>
</evidence>
<evidence type="ECO:0000256" key="1">
    <source>
        <dbReference type="ARBA" id="ARBA00004999"/>
    </source>
</evidence>
<dbReference type="GO" id="GO:0005811">
    <property type="term" value="C:lipid droplet"/>
    <property type="evidence" value="ECO:0007669"/>
    <property type="project" value="InterPro"/>
</dbReference>
<dbReference type="PANTHER" id="PTHR11764:SF58">
    <property type="entry name" value="BETA-AMYRIN SYNTHASE-RELATED"/>
    <property type="match status" value="1"/>
</dbReference>
<organism evidence="5 6">
    <name type="scientific">Kibdelosporangium aridum</name>
    <dbReference type="NCBI Taxonomy" id="2030"/>
    <lineage>
        <taxon>Bacteria</taxon>
        <taxon>Bacillati</taxon>
        <taxon>Actinomycetota</taxon>
        <taxon>Actinomycetes</taxon>
        <taxon>Pseudonocardiales</taxon>
        <taxon>Pseudonocardiaceae</taxon>
        <taxon>Kibdelosporangium</taxon>
    </lineage>
</organism>
<keyword evidence="3" id="KW-0413">Isomerase</keyword>
<dbReference type="CDD" id="cd00688">
    <property type="entry name" value="ISOPREN_C2_like"/>
    <property type="match status" value="1"/>
</dbReference>
<dbReference type="Proteomes" id="UP000192674">
    <property type="component" value="Unassembled WGS sequence"/>
</dbReference>
<dbReference type="Gene3D" id="1.50.10.20">
    <property type="match status" value="2"/>
</dbReference>
<name>A0A1Y5XMB3_KIBAR</name>
<dbReference type="OrthoDB" id="9758578at2"/>
<feature type="domain" description="Squalene cyclase C-terminal" evidence="4">
    <location>
        <begin position="298"/>
        <end position="375"/>
    </location>
</feature>
<evidence type="ECO:0000256" key="2">
    <source>
        <dbReference type="ARBA" id="ARBA00022737"/>
    </source>
</evidence>
<dbReference type="SUPFAM" id="SSF48239">
    <property type="entry name" value="Terpenoid cyclases/Protein prenyltransferases"/>
    <property type="match status" value="2"/>
</dbReference>
<dbReference type="InterPro" id="IPR008930">
    <property type="entry name" value="Terpenoid_cyclase/PrenylTrfase"/>
</dbReference>
<dbReference type="InterPro" id="IPR032696">
    <property type="entry name" value="SQ_cyclase_C"/>
</dbReference>
<keyword evidence="6" id="KW-1185">Reference proteome</keyword>
<dbReference type="EMBL" id="FWXV01000002">
    <property type="protein sequence ID" value="SMD00660.1"/>
    <property type="molecule type" value="Genomic_DNA"/>
</dbReference>
<dbReference type="Pfam" id="PF13243">
    <property type="entry name" value="SQHop_cyclase_C"/>
    <property type="match status" value="2"/>
</dbReference>
<proteinExistence type="predicted"/>
<evidence type="ECO:0000313" key="6">
    <source>
        <dbReference type="Proteomes" id="UP000192674"/>
    </source>
</evidence>
<dbReference type="PANTHER" id="PTHR11764">
    <property type="entry name" value="TERPENE CYCLASE/MUTASE FAMILY MEMBER"/>
    <property type="match status" value="1"/>
</dbReference>
<dbReference type="UniPathway" id="UPA00337"/>
<sequence length="508" mass="53966">MNDRIPQGLVGTGRVPLVNLIISFDTYECFLVQLGPVGPSCPRVALAAGPGGLEQLGPGIESATKSALGLVVTYVGVMSFEVTSTAIDMYVLVSAREPATWPIGTTLMTLPELVRAGADISLIGLFQAAASRAEAERFALKIGGPVRHALARTVEHLEERFTVEDGRAGWSQYLSNDAVGVMSSAQGLLALAHASVASRYIEPVARCLEQAQNPDGGWQVKHSLHGEPTQISITESTCYCLWALVESGRTEECIAVSSGAAWLMNTQRPSGGWGVSERSAEAQVIATAFAVRMLARLGNRGAVGRGVQWLRDNQREDGSWPLDRAVVSPTEPDLSPPAPTAHAVIALLSAGVPANDNAIIQGVAYLRRRFNSAGVEPWRSALSDTLVDPRTDSRLIFRHYTTPWALVALSQAGASLSDPLVQRGILQLLAQQMPSGAWRCNATVPASPTMWAAHDTVFALKTVVSIGVRILQSAPVLGLTTASLESMMMSFLLTNGSPWPGAQEAMGA</sequence>
<protein>
    <submittedName>
        <fullName evidence="5">Squalene-hopene cyclase C-terminal domain-containing protein</fullName>
    </submittedName>
</protein>
<feature type="domain" description="Squalene cyclase C-terminal" evidence="4">
    <location>
        <begin position="149"/>
        <end position="275"/>
    </location>
</feature>
<dbReference type="GO" id="GO:0016104">
    <property type="term" value="P:triterpenoid biosynthetic process"/>
    <property type="evidence" value="ECO:0007669"/>
    <property type="project" value="InterPro"/>
</dbReference>